<dbReference type="SUPFAM" id="SSF51445">
    <property type="entry name" value="(Trans)glycosidases"/>
    <property type="match status" value="1"/>
</dbReference>
<dbReference type="Gene3D" id="2.60.390.10">
    <property type="entry name" value="Beta-galactosidase, domain 3"/>
    <property type="match status" value="1"/>
</dbReference>
<dbReference type="InterPro" id="IPR025972">
    <property type="entry name" value="BetaGal_dom3"/>
</dbReference>
<proteinExistence type="inferred from homology"/>
<dbReference type="InterPro" id="IPR008979">
    <property type="entry name" value="Galactose-bd-like_sf"/>
</dbReference>
<evidence type="ECO:0000256" key="6">
    <source>
        <dbReference type="ARBA" id="ARBA00022801"/>
    </source>
</evidence>
<name>A0ABR4LY99_9EURO</name>
<dbReference type="Gene3D" id="2.60.120.260">
    <property type="entry name" value="Galactose-binding domain-like"/>
    <property type="match status" value="2"/>
</dbReference>
<dbReference type="Pfam" id="PF10435">
    <property type="entry name" value="BetaGal_dom2"/>
    <property type="match status" value="1"/>
</dbReference>
<evidence type="ECO:0000256" key="11">
    <source>
        <dbReference type="SAM" id="SignalP"/>
    </source>
</evidence>
<dbReference type="Gene3D" id="2.102.20.10">
    <property type="entry name" value="Beta-galactosidase, domain 2"/>
    <property type="match status" value="1"/>
</dbReference>
<dbReference type="InterPro" id="IPR019801">
    <property type="entry name" value="Glyco_hydro_35_CS"/>
</dbReference>
<dbReference type="InterPro" id="IPR017853">
    <property type="entry name" value="GH"/>
</dbReference>
<dbReference type="SUPFAM" id="SSF51011">
    <property type="entry name" value="Glycosyl hydrolase domain"/>
    <property type="match status" value="1"/>
</dbReference>
<dbReference type="Proteomes" id="UP001610432">
    <property type="component" value="Unassembled WGS sequence"/>
</dbReference>
<dbReference type="PRINTS" id="PR00742">
    <property type="entry name" value="GLHYDRLASE35"/>
</dbReference>
<comment type="similarity">
    <text evidence="3 10">Belongs to the glycosyl hydrolase 35 family.</text>
</comment>
<dbReference type="EMBL" id="JBFXLQ010000009">
    <property type="protein sequence ID" value="KAL2869525.1"/>
    <property type="molecule type" value="Genomic_DNA"/>
</dbReference>
<protein>
    <recommendedName>
        <fullName evidence="4 9">Beta-galactosidase</fullName>
        <ecNumber evidence="4 9">3.2.1.23</ecNumber>
    </recommendedName>
</protein>
<dbReference type="Gene3D" id="3.20.20.80">
    <property type="entry name" value="Glycosidases"/>
    <property type="match status" value="1"/>
</dbReference>
<evidence type="ECO:0000256" key="5">
    <source>
        <dbReference type="ARBA" id="ARBA00022729"/>
    </source>
</evidence>
<dbReference type="InterPro" id="IPR031330">
    <property type="entry name" value="Gly_Hdrlase_35_cat"/>
</dbReference>
<reference evidence="13 14" key="1">
    <citation type="submission" date="2024-07" db="EMBL/GenBank/DDBJ databases">
        <title>Section-level genome sequencing and comparative genomics of Aspergillus sections Usti and Cavernicolus.</title>
        <authorList>
            <consortium name="Lawrence Berkeley National Laboratory"/>
            <person name="Nybo J.L."/>
            <person name="Vesth T.C."/>
            <person name="Theobald S."/>
            <person name="Frisvad J.C."/>
            <person name="Larsen T.O."/>
            <person name="Kjaerboelling I."/>
            <person name="Rothschild-Mancinelli K."/>
            <person name="Lyhne E.K."/>
            <person name="Kogle M.E."/>
            <person name="Barry K."/>
            <person name="Clum A."/>
            <person name="Na H."/>
            <person name="Ledsgaard L."/>
            <person name="Lin J."/>
            <person name="Lipzen A."/>
            <person name="Kuo A."/>
            <person name="Riley R."/>
            <person name="Mondo S."/>
            <person name="Labutti K."/>
            <person name="Haridas S."/>
            <person name="Pangalinan J."/>
            <person name="Salamov A.A."/>
            <person name="Simmons B.A."/>
            <person name="Magnuson J.K."/>
            <person name="Chen J."/>
            <person name="Drula E."/>
            <person name="Henrissat B."/>
            <person name="Wiebenga A."/>
            <person name="Lubbers R.J."/>
            <person name="Gomes A.C."/>
            <person name="Macurrencykelacurrency M.R."/>
            <person name="Stajich J."/>
            <person name="Grigoriev I.V."/>
            <person name="Mortensen U.H."/>
            <person name="De Vries R.P."/>
            <person name="Baker S.E."/>
            <person name="Andersen M.R."/>
        </authorList>
    </citation>
    <scope>NUCLEOTIDE SEQUENCE [LARGE SCALE GENOMIC DNA]</scope>
    <source>
        <strain evidence="13 14">CBS 449.75</strain>
    </source>
</reference>
<dbReference type="Pfam" id="PF01301">
    <property type="entry name" value="Glyco_hydro_35"/>
    <property type="match status" value="1"/>
</dbReference>
<accession>A0ABR4LY99</accession>
<dbReference type="InterPro" id="IPR037110">
    <property type="entry name" value="Betagal_dom2_sf"/>
</dbReference>
<evidence type="ECO:0000313" key="14">
    <source>
        <dbReference type="Proteomes" id="UP001610432"/>
    </source>
</evidence>
<dbReference type="InterPro" id="IPR018954">
    <property type="entry name" value="Betagal_dom2"/>
</dbReference>
<dbReference type="GO" id="GO:0016787">
    <property type="term" value="F:hydrolase activity"/>
    <property type="evidence" value="ECO:0007669"/>
    <property type="project" value="UniProtKB-KW"/>
</dbReference>
<evidence type="ECO:0000256" key="4">
    <source>
        <dbReference type="ARBA" id="ARBA00012756"/>
    </source>
</evidence>
<organism evidence="13 14">
    <name type="scientific">Aspergillus lucknowensis</name>
    <dbReference type="NCBI Taxonomy" id="176173"/>
    <lineage>
        <taxon>Eukaryota</taxon>
        <taxon>Fungi</taxon>
        <taxon>Dikarya</taxon>
        <taxon>Ascomycota</taxon>
        <taxon>Pezizomycotina</taxon>
        <taxon>Eurotiomycetes</taxon>
        <taxon>Eurotiomycetidae</taxon>
        <taxon>Eurotiales</taxon>
        <taxon>Aspergillaceae</taxon>
        <taxon>Aspergillus</taxon>
        <taxon>Aspergillus subgen. Nidulantes</taxon>
    </lineage>
</organism>
<dbReference type="InterPro" id="IPR001944">
    <property type="entry name" value="Glycoside_Hdrlase_35"/>
</dbReference>
<comment type="catalytic activity">
    <reaction evidence="1 9">
        <text>Hydrolysis of terminal non-reducing beta-D-galactose residues in beta-D-galactosides.</text>
        <dbReference type="EC" id="3.2.1.23"/>
    </reaction>
</comment>
<gene>
    <name evidence="13" type="ORF">BJX67DRAFT_370745</name>
</gene>
<evidence type="ECO:0000313" key="13">
    <source>
        <dbReference type="EMBL" id="KAL2869525.1"/>
    </source>
</evidence>
<keyword evidence="5 11" id="KW-0732">Signal</keyword>
<keyword evidence="14" id="KW-1185">Reference proteome</keyword>
<evidence type="ECO:0000259" key="12">
    <source>
        <dbReference type="SMART" id="SM01029"/>
    </source>
</evidence>
<dbReference type="Pfam" id="PF13364">
    <property type="entry name" value="BetaGal_ABD2"/>
    <property type="match status" value="2"/>
</dbReference>
<dbReference type="InterPro" id="IPR025300">
    <property type="entry name" value="BetaGal_jelly_roll_dom"/>
</dbReference>
<keyword evidence="8 9" id="KW-0326">Glycosidase</keyword>
<evidence type="ECO:0000256" key="3">
    <source>
        <dbReference type="ARBA" id="ARBA00009809"/>
    </source>
</evidence>
<evidence type="ECO:0000256" key="9">
    <source>
        <dbReference type="RuleBase" id="RU000675"/>
    </source>
</evidence>
<dbReference type="EC" id="3.2.1.23" evidence="4 9"/>
<evidence type="ECO:0000256" key="8">
    <source>
        <dbReference type="ARBA" id="ARBA00023295"/>
    </source>
</evidence>
<dbReference type="PANTHER" id="PTHR23421">
    <property type="entry name" value="BETA-GALACTOSIDASE RELATED"/>
    <property type="match status" value="1"/>
</dbReference>
<evidence type="ECO:0000256" key="10">
    <source>
        <dbReference type="RuleBase" id="RU003679"/>
    </source>
</evidence>
<dbReference type="PROSITE" id="PS01182">
    <property type="entry name" value="GLYCOSYL_HYDROL_F35"/>
    <property type="match status" value="1"/>
</dbReference>
<evidence type="ECO:0000256" key="1">
    <source>
        <dbReference type="ARBA" id="ARBA00001412"/>
    </source>
</evidence>
<dbReference type="SUPFAM" id="SSF49785">
    <property type="entry name" value="Galactose-binding domain-like"/>
    <property type="match status" value="2"/>
</dbReference>
<feature type="domain" description="Beta-galactosidase" evidence="12">
    <location>
        <begin position="395"/>
        <end position="575"/>
    </location>
</feature>
<comment type="caution">
    <text evidence="13">The sequence shown here is derived from an EMBL/GenBank/DDBJ whole genome shotgun (WGS) entry which is preliminary data.</text>
</comment>
<dbReference type="SUPFAM" id="SSF117100">
    <property type="entry name" value="Beta-galactosidase LacA, domain 3"/>
    <property type="match status" value="1"/>
</dbReference>
<keyword evidence="7" id="KW-0325">Glycoprotein</keyword>
<dbReference type="SMART" id="SM01029">
    <property type="entry name" value="BetaGal_dom2"/>
    <property type="match status" value="1"/>
</dbReference>
<feature type="chain" id="PRO_5047367585" description="Beta-galactosidase" evidence="11">
    <location>
        <begin position="20"/>
        <end position="1010"/>
    </location>
</feature>
<dbReference type="Pfam" id="PF13363">
    <property type="entry name" value="BetaGal_dom3"/>
    <property type="match status" value="1"/>
</dbReference>
<sequence length="1010" mass="110575">MKLLSTIAALACLSGQALGRALSHEIGSYAISKHPRGEAQDLLQNVVTWDNQSLYIHGERLMVFSGEIHPFRLPVQSLYLDLFQKVKALGFNTVSFYVDWALLEGNRGTYRGDGLFDLQPFFDAASQAGIYLLARPGPYINAEVSGGGFPGWLARVPGTLRSGDPEYMKTYELYLRNVARVISKNQITNGGPVILYQPENEYTPWENATSVDPDYMQNIMDSVRAAGVVIPFINNDQWPAGNAVPGSGVGAVDIYGFDAYPFGSGCENPSSWPSEALPTYYRERHKQQSPSTPLSIVEFQGGFFDAWGGSGYDGCGALFNDQFQNVFYKNNLAAGAAIMNLYMIYGGTNWGNLGHPGGYSSYDYGAAISETREIKREKYSALKLIGNFLKASPSYLDAVPGNASTRRYTQTTDLTVTPLIGQNANSSFFVVRHTDYTSNSSTNYTLKVPTSAGTLSVPQLGGSLTLNGRDSKIHVTDYDVGGTNVLYSTAEVLTWKKFHNYSVLIVYGGRGEHHEIAVSSKSATAVLLSDQQSSILTKSVNGQSIISWDASPSRFIVKVGNLLILLLDRNSAYNYWVPQLDVSPSQTDFTTKNAVENSIIVKAGYLVRTAYIQGDQLHLTADFNATTDIEVIGAPASAKSLYINGEKFSYNVDPNGFWSAKFEYSSPNISLPELSTLEWKYINSLPEVQPSYNDSAWVSANHNTTNNTVAPLRTPASLYSSDYGFHTGSLLYRGHFVANGLENLFTIQTQGGTAYGSSVWLNQTFIGSWVGSALSASQSSTFNLPSLEPGASYVLTIIVDSMGLDQEWRGPPRQLQNPRGILDYNLSGHAQDDISWKVTGNLGGEDYVDLARGPLNEGGLYVERQGWHQPKPPSEHWETSSPFTGLYQAGIGFYSTSFKLDLPSDYDIPLFFVFSDNSATAKPYRVQLYVNGYQFGKFMPHIGPQTEFPVPQGVLNHQGENWVALTLWAQDSAGANLAGLHLAHSTPVRTALGTIAASRQPAYKKRTGAY</sequence>
<dbReference type="GeneID" id="98146033"/>
<dbReference type="RefSeq" id="XP_070888504.1">
    <property type="nucleotide sequence ID" value="XM_071030961.1"/>
</dbReference>
<comment type="function">
    <text evidence="2">Cleaves beta-linked terminal galactosyl residues from gangliosides, glycoproteins, and glycosaminoglycans.</text>
</comment>
<feature type="signal peptide" evidence="11">
    <location>
        <begin position="1"/>
        <end position="19"/>
    </location>
</feature>
<keyword evidence="6 9" id="KW-0378">Hydrolase</keyword>
<dbReference type="InterPro" id="IPR036833">
    <property type="entry name" value="BetaGal_dom3_sf"/>
</dbReference>
<evidence type="ECO:0000256" key="7">
    <source>
        <dbReference type="ARBA" id="ARBA00023180"/>
    </source>
</evidence>
<evidence type="ECO:0000256" key="2">
    <source>
        <dbReference type="ARBA" id="ARBA00002691"/>
    </source>
</evidence>